<feature type="region of interest" description="Disordered" evidence="1">
    <location>
        <begin position="25"/>
        <end position="75"/>
    </location>
</feature>
<feature type="signal peptide" evidence="2">
    <location>
        <begin position="1"/>
        <end position="24"/>
    </location>
</feature>
<evidence type="ECO:0000313" key="4">
    <source>
        <dbReference type="Proteomes" id="UP000541969"/>
    </source>
</evidence>
<evidence type="ECO:0000256" key="1">
    <source>
        <dbReference type="SAM" id="MobiDB-lite"/>
    </source>
</evidence>
<sequence length="433" mass="43885">MTGRRLAGVAIAVLVLATLTGCPATEHRAEPTPTPSRASASASGEEPRPALATRASTDRPAYGGPPAGAPPSLGPLTLLHATVDLTPATPTVFSVPAAAAATPDGRVLVALRPVDSSPPRLATVSPDGAVTGAVDLPPFTDLADLHVLPDGRAVVVGALGPVDDAAGGYGLAVVDPATGQARTTVAVRFDRTVVIPYGRSAVSADGSRAYLFVTSIGRRQEFPEQLVAIDLDTGQVVGRRAVTDDIARVSVFPAKFEAAGLESRPGGGASLLLDASPVAARLERLPTLLPFDADLNPAGDPVRLTDLAEGAETQAVTTSADGTVFVVVEVRDGDWVLAVPDGGGAGPVLAQFPDPAHDYALEVEPAQEWALLPSLGGVRAIDLRTGEQPPPLDLGCAGGLHVRGIVPTAAGAAVFGECGAVAQRTALLWLVGP</sequence>
<name>A0A853C728_9ACTN</name>
<dbReference type="SUPFAM" id="SSF75011">
    <property type="entry name" value="3-carboxy-cis,cis-mucoante lactonizing enzyme"/>
    <property type="match status" value="1"/>
</dbReference>
<reference evidence="3 4" key="1">
    <citation type="submission" date="2020-07" db="EMBL/GenBank/DDBJ databases">
        <title>Sequencing the genomes of 1000 actinobacteria strains.</title>
        <authorList>
            <person name="Klenk H.-P."/>
        </authorList>
    </citation>
    <scope>NUCLEOTIDE SEQUENCE [LARGE SCALE GENOMIC DNA]</scope>
    <source>
        <strain evidence="3 4">DSM 104001</strain>
    </source>
</reference>
<proteinExistence type="predicted"/>
<dbReference type="PROSITE" id="PS51257">
    <property type="entry name" value="PROKAR_LIPOPROTEIN"/>
    <property type="match status" value="1"/>
</dbReference>
<dbReference type="EMBL" id="JACBZT010000001">
    <property type="protein sequence ID" value="NYJ03830.1"/>
    <property type="molecule type" value="Genomic_DNA"/>
</dbReference>
<dbReference type="RefSeq" id="WP_179714620.1">
    <property type="nucleotide sequence ID" value="NZ_JACBZT010000001.1"/>
</dbReference>
<keyword evidence="2" id="KW-0732">Signal</keyword>
<dbReference type="Proteomes" id="UP000541969">
    <property type="component" value="Unassembled WGS sequence"/>
</dbReference>
<organism evidence="3 4">
    <name type="scientific">Petropleomorpha daqingensis</name>
    <dbReference type="NCBI Taxonomy" id="2026353"/>
    <lineage>
        <taxon>Bacteria</taxon>
        <taxon>Bacillati</taxon>
        <taxon>Actinomycetota</taxon>
        <taxon>Actinomycetes</taxon>
        <taxon>Geodermatophilales</taxon>
        <taxon>Geodermatophilaceae</taxon>
        <taxon>Petropleomorpha</taxon>
    </lineage>
</organism>
<evidence type="ECO:0000313" key="3">
    <source>
        <dbReference type="EMBL" id="NYJ03830.1"/>
    </source>
</evidence>
<accession>A0A853C728</accession>
<feature type="chain" id="PRO_5038624176" description="DNA-binding beta-propeller fold protein YncE" evidence="2">
    <location>
        <begin position="25"/>
        <end position="433"/>
    </location>
</feature>
<evidence type="ECO:0000256" key="2">
    <source>
        <dbReference type="SAM" id="SignalP"/>
    </source>
</evidence>
<dbReference type="AlphaFoldDB" id="A0A853C728"/>
<gene>
    <name evidence="3" type="ORF">GGQ55_000108</name>
</gene>
<keyword evidence="4" id="KW-1185">Reference proteome</keyword>
<comment type="caution">
    <text evidence="3">The sequence shown here is derived from an EMBL/GenBank/DDBJ whole genome shotgun (WGS) entry which is preliminary data.</text>
</comment>
<protein>
    <recommendedName>
        <fullName evidence="5">DNA-binding beta-propeller fold protein YncE</fullName>
    </recommendedName>
</protein>
<evidence type="ECO:0008006" key="5">
    <source>
        <dbReference type="Google" id="ProtNLM"/>
    </source>
</evidence>